<evidence type="ECO:0000313" key="2">
    <source>
        <dbReference type="Proteomes" id="UP000502248"/>
    </source>
</evidence>
<dbReference type="KEGG" id="cheb:HH215_26885"/>
<gene>
    <name evidence="1" type="ORF">HH215_26885</name>
</gene>
<accession>A0A7Z2ZNU1</accession>
<evidence type="ECO:0000313" key="1">
    <source>
        <dbReference type="EMBL" id="QJD86434.1"/>
    </source>
</evidence>
<dbReference type="RefSeq" id="WP_169282683.1">
    <property type="nucleotide sequence ID" value="NZ_CP051680.1"/>
</dbReference>
<organism evidence="1 2">
    <name type="scientific">Cohnella herbarum</name>
    <dbReference type="NCBI Taxonomy" id="2728023"/>
    <lineage>
        <taxon>Bacteria</taxon>
        <taxon>Bacillati</taxon>
        <taxon>Bacillota</taxon>
        <taxon>Bacilli</taxon>
        <taxon>Bacillales</taxon>
        <taxon>Paenibacillaceae</taxon>
        <taxon>Cohnella</taxon>
    </lineage>
</organism>
<sequence>MYDIVKSPGKKVTEKWLEKAFAPLSDFLAREHPDEKDQMMGYLMFMGNEEGEFHYKNSITRAYIVFDQSGAVVSQSDSALQYQFEDMFGPRGEYKSLQEYCLHPSVTRWIEQSLNKSAVAKYGLEVGVFLQELWGPMVNYDFSDLKVGFPLRGPRLPYCLFLYPSEYHALVAFQFIGDEIVERRCSVAQYNDYLECERRLTIEGWRGIAIIREMLEHISALRRDMPLLVRNACPRR</sequence>
<reference evidence="1 2" key="1">
    <citation type="submission" date="2020-04" db="EMBL/GenBank/DDBJ databases">
        <title>Genome sequencing of novel species.</title>
        <authorList>
            <person name="Heo J."/>
            <person name="Kim S.-J."/>
            <person name="Kim J.-S."/>
            <person name="Hong S.-B."/>
            <person name="Kwon S.-W."/>
        </authorList>
    </citation>
    <scope>NUCLEOTIDE SEQUENCE [LARGE SCALE GENOMIC DNA]</scope>
    <source>
        <strain evidence="1 2">MFER-1</strain>
    </source>
</reference>
<dbReference type="Proteomes" id="UP000502248">
    <property type="component" value="Chromosome"/>
</dbReference>
<keyword evidence="2" id="KW-1185">Reference proteome</keyword>
<protein>
    <submittedName>
        <fullName evidence="1">Uncharacterized protein</fullName>
    </submittedName>
</protein>
<dbReference type="AlphaFoldDB" id="A0A7Z2ZNU1"/>
<name>A0A7Z2ZNU1_9BACL</name>
<dbReference type="EMBL" id="CP051680">
    <property type="protein sequence ID" value="QJD86434.1"/>
    <property type="molecule type" value="Genomic_DNA"/>
</dbReference>
<proteinExistence type="predicted"/>